<gene>
    <name evidence="1" type="ORF">D5086_027298</name>
</gene>
<dbReference type="EMBL" id="RCHU02000015">
    <property type="protein sequence ID" value="KAL3570049.1"/>
    <property type="molecule type" value="Genomic_DNA"/>
</dbReference>
<evidence type="ECO:0000313" key="1">
    <source>
        <dbReference type="EMBL" id="KAL3570049.1"/>
    </source>
</evidence>
<proteinExistence type="predicted"/>
<protein>
    <submittedName>
        <fullName evidence="1">Uncharacterized protein</fullName>
    </submittedName>
</protein>
<accession>A0ACC4AVM1</accession>
<organism evidence="1 2">
    <name type="scientific">Populus alba</name>
    <name type="common">White poplar</name>
    <dbReference type="NCBI Taxonomy" id="43335"/>
    <lineage>
        <taxon>Eukaryota</taxon>
        <taxon>Viridiplantae</taxon>
        <taxon>Streptophyta</taxon>
        <taxon>Embryophyta</taxon>
        <taxon>Tracheophyta</taxon>
        <taxon>Spermatophyta</taxon>
        <taxon>Magnoliopsida</taxon>
        <taxon>eudicotyledons</taxon>
        <taxon>Gunneridae</taxon>
        <taxon>Pentapetalae</taxon>
        <taxon>rosids</taxon>
        <taxon>fabids</taxon>
        <taxon>Malpighiales</taxon>
        <taxon>Salicaceae</taxon>
        <taxon>Saliceae</taxon>
        <taxon>Populus</taxon>
    </lineage>
</organism>
<sequence>MACELYDTTARPTVDGIGGYIELEHDICHSMQELHSKLLPLFSTDSFTSYVMCSRLPINVVCASAALWPVVIISYLGTSKLYDRESSNCAVGQILRNIKLCFAIPAICMREILLHGLTMSEQRQGIGILKLFDEMESVNGVPREPKHYGCMADLPGRAGLIKEVTEMIKDIPKGGDMSVWSGLLGGRRIHGDVEIAEKAAKHKLLLGYWKSMASRLRGTATYATSTPPKLKSYAETADQFGHQYHQESKHSKKVRGDFVPVYVAIGMITVSISLGLYTAKQQVLCAPNVRVRKKTRETVPEVVDPDKVVDEADKFIRKSFFRKVAHVQEFDHNGLQYLPDPSRKDVFAQKPRAETLKDVGIDPKSQL</sequence>
<keyword evidence="2" id="KW-1185">Reference proteome</keyword>
<comment type="caution">
    <text evidence="1">The sequence shown here is derived from an EMBL/GenBank/DDBJ whole genome shotgun (WGS) entry which is preliminary data.</text>
</comment>
<dbReference type="Proteomes" id="UP000309997">
    <property type="component" value="Unassembled WGS sequence"/>
</dbReference>
<evidence type="ECO:0000313" key="2">
    <source>
        <dbReference type="Proteomes" id="UP000309997"/>
    </source>
</evidence>
<reference evidence="1 2" key="1">
    <citation type="journal article" date="2024" name="Plant Biotechnol. J.">
        <title>Genome and CRISPR/Cas9 system of a widespread forest tree (Populus alba) in the world.</title>
        <authorList>
            <person name="Liu Y.J."/>
            <person name="Jiang P.F."/>
            <person name="Han X.M."/>
            <person name="Li X.Y."/>
            <person name="Wang H.M."/>
            <person name="Wang Y.J."/>
            <person name="Wang X.X."/>
            <person name="Zeng Q.Y."/>
        </authorList>
    </citation>
    <scope>NUCLEOTIDE SEQUENCE [LARGE SCALE GENOMIC DNA]</scope>
    <source>
        <strain evidence="2">cv. PAL-ZL1</strain>
    </source>
</reference>
<name>A0ACC4AVM1_POPAL</name>